<dbReference type="InterPro" id="IPR007546">
    <property type="entry name" value="DUF503"/>
</dbReference>
<dbReference type="PANTHER" id="PTHR36441">
    <property type="entry name" value="HYPOTHETICAL CYTOSOLIC PROTEIN"/>
    <property type="match status" value="1"/>
</dbReference>
<evidence type="ECO:0008006" key="2">
    <source>
        <dbReference type="Google" id="ProtNLM"/>
    </source>
</evidence>
<dbReference type="Pfam" id="PF04456">
    <property type="entry name" value="DUF503"/>
    <property type="match status" value="1"/>
</dbReference>
<dbReference type="AlphaFoldDB" id="A0A644UPI0"/>
<gene>
    <name evidence="1" type="ORF">SDC9_26835</name>
</gene>
<evidence type="ECO:0000313" key="1">
    <source>
        <dbReference type="EMBL" id="MPL80930.1"/>
    </source>
</evidence>
<dbReference type="SUPFAM" id="SSF103007">
    <property type="entry name" value="Hypothetical protein TT1725"/>
    <property type="match status" value="1"/>
</dbReference>
<organism evidence="1">
    <name type="scientific">bioreactor metagenome</name>
    <dbReference type="NCBI Taxonomy" id="1076179"/>
    <lineage>
        <taxon>unclassified sequences</taxon>
        <taxon>metagenomes</taxon>
        <taxon>ecological metagenomes</taxon>
    </lineage>
</organism>
<dbReference type="Gene3D" id="3.30.70.1120">
    <property type="entry name" value="TT1725-like"/>
    <property type="match status" value="1"/>
</dbReference>
<dbReference type="EMBL" id="VSSQ01000143">
    <property type="protein sequence ID" value="MPL80930.1"/>
    <property type="molecule type" value="Genomic_DNA"/>
</dbReference>
<proteinExistence type="predicted"/>
<comment type="caution">
    <text evidence="1">The sequence shown here is derived from an EMBL/GenBank/DDBJ whole genome shotgun (WGS) entry which is preliminary data.</text>
</comment>
<reference evidence="1" key="1">
    <citation type="submission" date="2019-08" db="EMBL/GenBank/DDBJ databases">
        <authorList>
            <person name="Kucharzyk K."/>
            <person name="Murdoch R.W."/>
            <person name="Higgins S."/>
            <person name="Loffler F."/>
        </authorList>
    </citation>
    <scope>NUCLEOTIDE SEQUENCE</scope>
</reference>
<name>A0A644UPI0_9ZZZZ</name>
<accession>A0A644UPI0</accession>
<dbReference type="InterPro" id="IPR036746">
    <property type="entry name" value="TT1725-like_sf"/>
</dbReference>
<protein>
    <recommendedName>
        <fullName evidence="2">DUF503 domain-containing protein</fullName>
    </recommendedName>
</protein>
<dbReference type="PANTHER" id="PTHR36441:SF1">
    <property type="entry name" value="DUF503 DOMAIN-CONTAINING PROTEIN"/>
    <property type="match status" value="1"/>
</dbReference>
<sequence>MSLHAGILKLWLDLPENTSLKGKRQIIQPLIRQLQNRFNLSVAEAEEMDRWKTAVIGISCISNSAAVADQLLNKVLAFVTDGGFDVVIRDFQIEIMAV</sequence>